<comment type="caution">
    <text evidence="1">The sequence shown here is derived from an EMBL/GenBank/DDBJ whole genome shotgun (WGS) entry which is preliminary data.</text>
</comment>
<dbReference type="AlphaFoldDB" id="A0A8T0RDT7"/>
<keyword evidence="2" id="KW-1185">Reference proteome</keyword>
<dbReference type="Proteomes" id="UP000823388">
    <property type="component" value="Chromosome 6K"/>
</dbReference>
<accession>A0A8T0RDT7</accession>
<dbReference type="EMBL" id="CM029047">
    <property type="protein sequence ID" value="KAG2583366.1"/>
    <property type="molecule type" value="Genomic_DNA"/>
</dbReference>
<name>A0A8T0RDT7_PANVG</name>
<gene>
    <name evidence="1" type="ORF">PVAP13_6KG180506</name>
</gene>
<reference evidence="1" key="1">
    <citation type="submission" date="2020-05" db="EMBL/GenBank/DDBJ databases">
        <title>WGS assembly of Panicum virgatum.</title>
        <authorList>
            <person name="Lovell J.T."/>
            <person name="Jenkins J."/>
            <person name="Shu S."/>
            <person name="Juenger T.E."/>
            <person name="Schmutz J."/>
        </authorList>
    </citation>
    <scope>NUCLEOTIDE SEQUENCE</scope>
    <source>
        <strain evidence="1">AP13</strain>
    </source>
</reference>
<proteinExistence type="predicted"/>
<protein>
    <submittedName>
        <fullName evidence="1">Uncharacterized protein</fullName>
    </submittedName>
</protein>
<sequence>MVEIKATMTEMRLAKDEFEAWKPEVDKSVADLQIAVNTLGHRFDKLFSNTVPASPHLDAPITHPAPEIVGSSPALATAHLVATSKEAAFGPHGHRVETHNWGSGFGVVYTIPHPSPVIGAKQFPNPSSATFDLESHLD</sequence>
<evidence type="ECO:0000313" key="1">
    <source>
        <dbReference type="EMBL" id="KAG2583366.1"/>
    </source>
</evidence>
<evidence type="ECO:0000313" key="2">
    <source>
        <dbReference type="Proteomes" id="UP000823388"/>
    </source>
</evidence>
<organism evidence="1 2">
    <name type="scientific">Panicum virgatum</name>
    <name type="common">Blackwell switchgrass</name>
    <dbReference type="NCBI Taxonomy" id="38727"/>
    <lineage>
        <taxon>Eukaryota</taxon>
        <taxon>Viridiplantae</taxon>
        <taxon>Streptophyta</taxon>
        <taxon>Embryophyta</taxon>
        <taxon>Tracheophyta</taxon>
        <taxon>Spermatophyta</taxon>
        <taxon>Magnoliopsida</taxon>
        <taxon>Liliopsida</taxon>
        <taxon>Poales</taxon>
        <taxon>Poaceae</taxon>
        <taxon>PACMAD clade</taxon>
        <taxon>Panicoideae</taxon>
        <taxon>Panicodae</taxon>
        <taxon>Paniceae</taxon>
        <taxon>Panicinae</taxon>
        <taxon>Panicum</taxon>
        <taxon>Panicum sect. Hiantes</taxon>
    </lineage>
</organism>